<feature type="domain" description="RING-type" evidence="5">
    <location>
        <begin position="10"/>
        <end position="52"/>
    </location>
</feature>
<dbReference type="PROSITE" id="PS50089">
    <property type="entry name" value="ZF_RING_2"/>
    <property type="match status" value="1"/>
</dbReference>
<evidence type="ECO:0000256" key="1">
    <source>
        <dbReference type="ARBA" id="ARBA00022723"/>
    </source>
</evidence>
<evidence type="ECO:0000259" key="5">
    <source>
        <dbReference type="PROSITE" id="PS50089"/>
    </source>
</evidence>
<organism evidence="6 7">
    <name type="scientific">Neolentinus lepideus HHB14362 ss-1</name>
    <dbReference type="NCBI Taxonomy" id="1314782"/>
    <lineage>
        <taxon>Eukaryota</taxon>
        <taxon>Fungi</taxon>
        <taxon>Dikarya</taxon>
        <taxon>Basidiomycota</taxon>
        <taxon>Agaricomycotina</taxon>
        <taxon>Agaricomycetes</taxon>
        <taxon>Gloeophyllales</taxon>
        <taxon>Gloeophyllaceae</taxon>
        <taxon>Neolentinus</taxon>
    </lineage>
</organism>
<dbReference type="InterPro" id="IPR001841">
    <property type="entry name" value="Znf_RING"/>
</dbReference>
<keyword evidence="1" id="KW-0479">Metal-binding</keyword>
<accession>A0A165T0Y8</accession>
<sequence length="198" mass="22552">MLIVHPLSRCDVCLDEYSFATPQHTPHAIPCGHVFCKPCLGRLSPLMCPLCRKSFRGTEIGRLIVDRVSPDENGLIPGTPRMRFSQTEMEEIELLQRLALASGEDTPEAELSEVIVEAELWLESRNPSTNRVLRRALTSLRRSKRKEAELVNQKRAYSNLKSSYRSLRHRSEHESDMAKAVEENLLAELQNNESQNRA</sequence>
<evidence type="ECO:0000256" key="4">
    <source>
        <dbReference type="PROSITE-ProRule" id="PRU00175"/>
    </source>
</evidence>
<keyword evidence="2 4" id="KW-0863">Zinc-finger</keyword>
<dbReference type="SUPFAM" id="SSF57850">
    <property type="entry name" value="RING/U-box"/>
    <property type="match status" value="1"/>
</dbReference>
<proteinExistence type="predicted"/>
<dbReference type="AlphaFoldDB" id="A0A165T0Y8"/>
<keyword evidence="3" id="KW-0862">Zinc</keyword>
<dbReference type="InParanoid" id="A0A165T0Y8"/>
<dbReference type="OrthoDB" id="6105938at2759"/>
<evidence type="ECO:0000313" key="6">
    <source>
        <dbReference type="EMBL" id="KZT25970.1"/>
    </source>
</evidence>
<dbReference type="Pfam" id="PF14634">
    <property type="entry name" value="zf-RING_5"/>
    <property type="match status" value="1"/>
</dbReference>
<name>A0A165T0Y8_9AGAM</name>
<dbReference type="InterPro" id="IPR013083">
    <property type="entry name" value="Znf_RING/FYVE/PHD"/>
</dbReference>
<dbReference type="EMBL" id="KV425569">
    <property type="protein sequence ID" value="KZT25970.1"/>
    <property type="molecule type" value="Genomic_DNA"/>
</dbReference>
<evidence type="ECO:0000256" key="3">
    <source>
        <dbReference type="ARBA" id="ARBA00022833"/>
    </source>
</evidence>
<protein>
    <recommendedName>
        <fullName evidence="5">RING-type domain-containing protein</fullName>
    </recommendedName>
</protein>
<dbReference type="PROSITE" id="PS00518">
    <property type="entry name" value="ZF_RING_1"/>
    <property type="match status" value="1"/>
</dbReference>
<dbReference type="SMART" id="SM00184">
    <property type="entry name" value="RING"/>
    <property type="match status" value="1"/>
</dbReference>
<dbReference type="STRING" id="1314782.A0A165T0Y8"/>
<dbReference type="Proteomes" id="UP000076761">
    <property type="component" value="Unassembled WGS sequence"/>
</dbReference>
<dbReference type="Gene3D" id="3.30.40.10">
    <property type="entry name" value="Zinc/RING finger domain, C3HC4 (zinc finger)"/>
    <property type="match status" value="1"/>
</dbReference>
<dbReference type="GO" id="GO:0008270">
    <property type="term" value="F:zinc ion binding"/>
    <property type="evidence" value="ECO:0007669"/>
    <property type="project" value="UniProtKB-KW"/>
</dbReference>
<dbReference type="InterPro" id="IPR017907">
    <property type="entry name" value="Znf_RING_CS"/>
</dbReference>
<evidence type="ECO:0000313" key="7">
    <source>
        <dbReference type="Proteomes" id="UP000076761"/>
    </source>
</evidence>
<gene>
    <name evidence="6" type="ORF">NEOLEDRAFT_1133046</name>
</gene>
<keyword evidence="7" id="KW-1185">Reference proteome</keyword>
<reference evidence="6 7" key="1">
    <citation type="journal article" date="2016" name="Mol. Biol. Evol.">
        <title>Comparative Genomics of Early-Diverging Mushroom-Forming Fungi Provides Insights into the Origins of Lignocellulose Decay Capabilities.</title>
        <authorList>
            <person name="Nagy L.G."/>
            <person name="Riley R."/>
            <person name="Tritt A."/>
            <person name="Adam C."/>
            <person name="Daum C."/>
            <person name="Floudas D."/>
            <person name="Sun H."/>
            <person name="Yadav J.S."/>
            <person name="Pangilinan J."/>
            <person name="Larsson K.H."/>
            <person name="Matsuura K."/>
            <person name="Barry K."/>
            <person name="Labutti K."/>
            <person name="Kuo R."/>
            <person name="Ohm R.A."/>
            <person name="Bhattacharya S.S."/>
            <person name="Shirouzu T."/>
            <person name="Yoshinaga Y."/>
            <person name="Martin F.M."/>
            <person name="Grigoriev I.V."/>
            <person name="Hibbett D.S."/>
        </authorList>
    </citation>
    <scope>NUCLEOTIDE SEQUENCE [LARGE SCALE GENOMIC DNA]</scope>
    <source>
        <strain evidence="6 7">HHB14362 ss-1</strain>
    </source>
</reference>
<evidence type="ECO:0000256" key="2">
    <source>
        <dbReference type="ARBA" id="ARBA00022771"/>
    </source>
</evidence>